<dbReference type="PANTHER" id="PTHR46543:SF1">
    <property type="entry name" value="ZINC FINGER CCHC DOMAIN-CONTAINING PROTEIN 7"/>
    <property type="match status" value="1"/>
</dbReference>
<dbReference type="InterPro" id="IPR036875">
    <property type="entry name" value="Znf_CCHC_sf"/>
</dbReference>
<evidence type="ECO:0000256" key="3">
    <source>
        <dbReference type="ARBA" id="ARBA00022737"/>
    </source>
</evidence>
<gene>
    <name evidence="12" type="primary">LOC113206399</name>
</gene>
<organism evidence="11 12">
    <name type="scientific">Frankliniella occidentalis</name>
    <name type="common">Western flower thrips</name>
    <name type="synonym">Euthrips occidentalis</name>
    <dbReference type="NCBI Taxonomy" id="133901"/>
    <lineage>
        <taxon>Eukaryota</taxon>
        <taxon>Metazoa</taxon>
        <taxon>Ecdysozoa</taxon>
        <taxon>Arthropoda</taxon>
        <taxon>Hexapoda</taxon>
        <taxon>Insecta</taxon>
        <taxon>Pterygota</taxon>
        <taxon>Neoptera</taxon>
        <taxon>Paraneoptera</taxon>
        <taxon>Thysanoptera</taxon>
        <taxon>Terebrantia</taxon>
        <taxon>Thripoidea</taxon>
        <taxon>Thripidae</taxon>
        <taxon>Frankliniella</taxon>
    </lineage>
</organism>
<name>A0A6J1SAP3_FRAOC</name>
<dbReference type="SMART" id="SM00343">
    <property type="entry name" value="ZnF_C2HC"/>
    <property type="match status" value="4"/>
</dbReference>
<feature type="region of interest" description="Disordered" evidence="9">
    <location>
        <begin position="218"/>
        <end position="320"/>
    </location>
</feature>
<dbReference type="GO" id="GO:0071038">
    <property type="term" value="P:TRAMP-dependent tRNA surveillance pathway"/>
    <property type="evidence" value="ECO:0007669"/>
    <property type="project" value="TreeGrafter"/>
</dbReference>
<evidence type="ECO:0000256" key="1">
    <source>
        <dbReference type="ARBA" id="ARBA00004123"/>
    </source>
</evidence>
<keyword evidence="11" id="KW-1185">Reference proteome</keyword>
<dbReference type="SUPFAM" id="SSF57756">
    <property type="entry name" value="Retrovirus zinc finger-like domains"/>
    <property type="match status" value="1"/>
</dbReference>
<dbReference type="Proteomes" id="UP000504606">
    <property type="component" value="Unplaced"/>
</dbReference>
<dbReference type="GO" id="GO:0071031">
    <property type="term" value="P:nuclear mRNA surveillance of mRNA 3'-end processing"/>
    <property type="evidence" value="ECO:0007669"/>
    <property type="project" value="TreeGrafter"/>
</dbReference>
<accession>A0A6J1SAP3</accession>
<dbReference type="GO" id="GO:0071036">
    <property type="term" value="P:nuclear polyadenylation-dependent snoRNA catabolic process"/>
    <property type="evidence" value="ECO:0007669"/>
    <property type="project" value="TreeGrafter"/>
</dbReference>
<feature type="compositionally biased region" description="Basic and acidic residues" evidence="9">
    <location>
        <begin position="13"/>
        <end position="25"/>
    </location>
</feature>
<evidence type="ECO:0000256" key="6">
    <source>
        <dbReference type="ARBA" id="ARBA00023242"/>
    </source>
</evidence>
<keyword evidence="5" id="KW-0862">Zinc</keyword>
<keyword evidence="6" id="KW-0539">Nucleus</keyword>
<reference evidence="12" key="1">
    <citation type="submission" date="2025-08" db="UniProtKB">
        <authorList>
            <consortium name="RefSeq"/>
        </authorList>
    </citation>
    <scope>IDENTIFICATION</scope>
    <source>
        <tissue evidence="12">Whole organism</tissue>
    </source>
</reference>
<keyword evidence="2" id="KW-0479">Metal-binding</keyword>
<evidence type="ECO:0000313" key="11">
    <source>
        <dbReference type="Proteomes" id="UP000504606"/>
    </source>
</evidence>
<proteinExistence type="predicted"/>
<feature type="domain" description="CCHC-type" evidence="10">
    <location>
        <begin position="706"/>
        <end position="722"/>
    </location>
</feature>
<protein>
    <recommendedName>
        <fullName evidence="7">Zinc finger CCHC domain-containing protein 7</fullName>
    </recommendedName>
    <alternativeName>
        <fullName evidence="8">TRAMP-like complex RNA-binding factor ZCCHC7</fullName>
    </alternativeName>
</protein>
<dbReference type="InterPro" id="IPR001878">
    <property type="entry name" value="Znf_CCHC"/>
</dbReference>
<feature type="domain" description="CCHC-type" evidence="10">
    <location>
        <begin position="643"/>
        <end position="659"/>
    </location>
</feature>
<dbReference type="InterPro" id="IPR051644">
    <property type="entry name" value="TRAMP_AT-DNA-binding"/>
</dbReference>
<dbReference type="GeneID" id="113206399"/>
<dbReference type="PANTHER" id="PTHR46543">
    <property type="entry name" value="ZINC FINGER CCHC DOMAIN-CONTAINING PROTEIN 7"/>
    <property type="match status" value="1"/>
</dbReference>
<evidence type="ECO:0000256" key="2">
    <source>
        <dbReference type="ARBA" id="ARBA00022723"/>
    </source>
</evidence>
<feature type="compositionally biased region" description="Low complexity" evidence="9">
    <location>
        <begin position="222"/>
        <end position="242"/>
    </location>
</feature>
<dbReference type="GO" id="GO:0031499">
    <property type="term" value="C:TRAMP complex"/>
    <property type="evidence" value="ECO:0007669"/>
    <property type="project" value="TreeGrafter"/>
</dbReference>
<dbReference type="OrthoDB" id="7608935at2759"/>
<evidence type="ECO:0000313" key="12">
    <source>
        <dbReference type="RefSeq" id="XP_026278259.1"/>
    </source>
</evidence>
<feature type="domain" description="CCHC-type" evidence="10">
    <location>
        <begin position="665"/>
        <end position="681"/>
    </location>
</feature>
<evidence type="ECO:0000256" key="9">
    <source>
        <dbReference type="SAM" id="MobiDB-lite"/>
    </source>
</evidence>
<dbReference type="GO" id="GO:0071035">
    <property type="term" value="P:nuclear polyadenylation-dependent rRNA catabolic process"/>
    <property type="evidence" value="ECO:0007669"/>
    <property type="project" value="TreeGrafter"/>
</dbReference>
<feature type="compositionally biased region" description="Polar residues" evidence="9">
    <location>
        <begin position="247"/>
        <end position="258"/>
    </location>
</feature>
<dbReference type="RefSeq" id="XP_026278259.1">
    <property type="nucleotide sequence ID" value="XM_026422474.2"/>
</dbReference>
<feature type="region of interest" description="Disordered" evidence="9">
    <location>
        <begin position="13"/>
        <end position="33"/>
    </location>
</feature>
<dbReference type="GO" id="GO:0071039">
    <property type="term" value="P:nuclear polyadenylation-dependent CUT catabolic process"/>
    <property type="evidence" value="ECO:0007669"/>
    <property type="project" value="TreeGrafter"/>
</dbReference>
<evidence type="ECO:0000259" key="10">
    <source>
        <dbReference type="SMART" id="SM00343"/>
    </source>
</evidence>
<dbReference type="Gene3D" id="4.10.60.10">
    <property type="entry name" value="Zinc finger, CCHC-type"/>
    <property type="match status" value="2"/>
</dbReference>
<dbReference type="AlphaFoldDB" id="A0A6J1SAP3"/>
<evidence type="ECO:0000256" key="4">
    <source>
        <dbReference type="ARBA" id="ARBA00022771"/>
    </source>
</evidence>
<dbReference type="KEGG" id="foc:113206399"/>
<feature type="compositionally biased region" description="Polar residues" evidence="9">
    <location>
        <begin position="123"/>
        <end position="141"/>
    </location>
</feature>
<evidence type="ECO:0000256" key="8">
    <source>
        <dbReference type="ARBA" id="ARBA00043023"/>
    </source>
</evidence>
<feature type="domain" description="CCHC-type" evidence="10">
    <location>
        <begin position="751"/>
        <end position="767"/>
    </location>
</feature>
<feature type="region of interest" description="Disordered" evidence="9">
    <location>
        <begin position="435"/>
        <end position="456"/>
    </location>
</feature>
<keyword evidence="3" id="KW-0677">Repeat</keyword>
<feature type="region of interest" description="Disordered" evidence="9">
    <location>
        <begin position="120"/>
        <end position="141"/>
    </location>
</feature>
<sequence>MDFAKEEASLVYEERLGVSHSPDPHEDSDEDDGQRELEEMLYSHVYYDDTSINAASPEAASTSPTTVAISNIGTSTVARQLGFASSGIDEPTTSMGSLQLQAGCNRSQFNHPSRFKASRYYDNGSSSNSKSTFVAPSNPGQKYNLKTTIEDQRFTRPSEFTTRLMVRSVKEISYKPKVSVSYKDGVKTIIKDNSSPSRSLNMSVPDLSKDKTAASIDSAGKPTLTQSPPSCSSSSLETSTDSDLSKELTTSDESGQNTHSRKSNEKDSGIQNSETGTCDKEKGEEVSTVVSKETKSPRKRSHDLLSENSPRTRKIKQQSFEAKVSKVLSSMLDEESRSSIDEAPTSLHSNHNLHNLNADSSWSVGMSWADMSSKYSFGVDSIEEESVSSLQLQEGSSNADSRTHTPDLIGRASELDKDEETTEFSRYQIQLKVPEKETSACESDSESEVGSIVEVAPPVKPPPPIVDLSDGEYVPVINTNKKSLPNKKDITVIFPNQKEKRGEFIIESSSDDDLVILDVIDHSKRNDDVQLRGPTKRRSFESSLSEHSTPFKRLAVYPTTDENETSAEGQRLLETGRALLEKPIIPKEKNKMDNLDQWLHNPIRSSKFLDHGKFLKKMSDDPKLWQLCQADIFNSRSSGYGPKCVNCNQFGHKVKFCPAPRKLVVCHMCGVPGHSEPRCPKKMCLRCGEKSNIYTDKCKKCVSLDACKICESKLHNWKSCPDLWRRYHLTTTSGEISKSELVEVRPRSEQWCSNCAGKYHLSHECTKPQWKCDQITPYIRSYLEVNDQEQKIEGQTEVTMLLSKDNANVLSTPEGKEFLDNLATECKIIIHSSLDVQYKKLVLEGTSVNLQEAREKIMTWTKKQKIILADSQKMLKELKQELKPPRDICPKLPSDRDRLITVLEHQLQFIENPSIGINMTVQQLYDSLKSMSFNVREGLKLKNSGDKAKRKKYTRLLNMVLVGRCGMRGGAERVAELKACLKKLKQNVPAVHKGAFLSNVKRHFFAVFGSSFGEHFDDLVKDFYANEDFVKKFDFKQDQNITTDSEVSSSQKTQHANPNENISCVNPNKTVFKIGKGHTDRLARFAGADFSDTNTKSSGQFRTSNLLAVEKSLRHTVPQVIANLSSRFIVSQDRKELSEMFQQFCIHVKRRCGKIDIPDEIKRMKALVDKCRTVCKKYKIKL</sequence>
<dbReference type="GO" id="GO:0071037">
    <property type="term" value="P:nuclear polyadenylation-dependent snRNA catabolic process"/>
    <property type="evidence" value="ECO:0007669"/>
    <property type="project" value="TreeGrafter"/>
</dbReference>
<evidence type="ECO:0000256" key="7">
    <source>
        <dbReference type="ARBA" id="ARBA00041190"/>
    </source>
</evidence>
<keyword evidence="4" id="KW-0863">Zinc-finger</keyword>
<dbReference type="GO" id="GO:0008270">
    <property type="term" value="F:zinc ion binding"/>
    <property type="evidence" value="ECO:0007669"/>
    <property type="project" value="UniProtKB-KW"/>
</dbReference>
<dbReference type="GO" id="GO:0003723">
    <property type="term" value="F:RNA binding"/>
    <property type="evidence" value="ECO:0007669"/>
    <property type="project" value="TreeGrafter"/>
</dbReference>
<comment type="subcellular location">
    <subcellularLocation>
        <location evidence="1">Nucleus</location>
    </subcellularLocation>
</comment>
<evidence type="ECO:0000256" key="5">
    <source>
        <dbReference type="ARBA" id="ARBA00022833"/>
    </source>
</evidence>